<feature type="domain" description="Thiolase C-terminal" evidence="1">
    <location>
        <begin position="271"/>
        <end position="391"/>
    </location>
</feature>
<dbReference type="PANTHER" id="PTHR42870">
    <property type="entry name" value="ACETYL-COA C-ACETYLTRANSFERASE"/>
    <property type="match status" value="1"/>
</dbReference>
<accession>A0A852WEV2</accession>
<dbReference type="InterPro" id="IPR016039">
    <property type="entry name" value="Thiolase-like"/>
</dbReference>
<dbReference type="GO" id="GO:0016747">
    <property type="term" value="F:acyltransferase activity, transferring groups other than amino-acyl groups"/>
    <property type="evidence" value="ECO:0007669"/>
    <property type="project" value="InterPro"/>
</dbReference>
<dbReference type="PIRSF" id="PIRSF000429">
    <property type="entry name" value="Ac-CoA_Ac_transf"/>
    <property type="match status" value="1"/>
</dbReference>
<dbReference type="CDD" id="cd00829">
    <property type="entry name" value="SCP-x_thiolase"/>
    <property type="match status" value="1"/>
</dbReference>
<dbReference type="Gene3D" id="3.40.47.10">
    <property type="match status" value="1"/>
</dbReference>
<dbReference type="RefSeq" id="WP_179762691.1">
    <property type="nucleotide sequence ID" value="NZ_BAAAJZ010000011.1"/>
</dbReference>
<protein>
    <submittedName>
        <fullName evidence="2">Acetyl-CoA acetyltransferase</fullName>
    </submittedName>
</protein>
<dbReference type="PANTHER" id="PTHR42870:SF1">
    <property type="entry name" value="NON-SPECIFIC LIPID-TRANSFER PROTEIN-LIKE 2"/>
    <property type="match status" value="1"/>
</dbReference>
<keyword evidence="3" id="KW-1185">Reference proteome</keyword>
<dbReference type="AlphaFoldDB" id="A0A852WEV2"/>
<name>A0A852WEV2_PSEA5</name>
<evidence type="ECO:0000313" key="2">
    <source>
        <dbReference type="EMBL" id="NYG05234.1"/>
    </source>
</evidence>
<dbReference type="SUPFAM" id="SSF53901">
    <property type="entry name" value="Thiolase-like"/>
    <property type="match status" value="2"/>
</dbReference>
<dbReference type="Pfam" id="PF22691">
    <property type="entry name" value="Thiolase_C_1"/>
    <property type="match status" value="1"/>
</dbReference>
<evidence type="ECO:0000259" key="1">
    <source>
        <dbReference type="Pfam" id="PF22691"/>
    </source>
</evidence>
<dbReference type="GeneID" id="98055154"/>
<dbReference type="InterPro" id="IPR055140">
    <property type="entry name" value="Thiolase_C_2"/>
</dbReference>
<proteinExistence type="predicted"/>
<gene>
    <name evidence="2" type="ORF">HDA37_005519</name>
</gene>
<evidence type="ECO:0000313" key="3">
    <source>
        <dbReference type="Proteomes" id="UP000549695"/>
    </source>
</evidence>
<comment type="caution">
    <text evidence="2">The sequence shown here is derived from an EMBL/GenBank/DDBJ whole genome shotgun (WGS) entry which is preliminary data.</text>
</comment>
<dbReference type="EMBL" id="JACCCZ010000001">
    <property type="protein sequence ID" value="NYG05234.1"/>
    <property type="molecule type" value="Genomic_DNA"/>
</dbReference>
<dbReference type="InterPro" id="IPR002155">
    <property type="entry name" value="Thiolase"/>
</dbReference>
<reference evidence="2 3" key="1">
    <citation type="submission" date="2020-07" db="EMBL/GenBank/DDBJ databases">
        <title>Sequencing the genomes of 1000 actinobacteria strains.</title>
        <authorList>
            <person name="Klenk H.-P."/>
        </authorList>
    </citation>
    <scope>NUCLEOTIDE SEQUENCE [LARGE SCALE GENOMIC DNA]</scope>
    <source>
        <strain evidence="2 3">DSM 44749</strain>
    </source>
</reference>
<dbReference type="Proteomes" id="UP000549695">
    <property type="component" value="Unassembled WGS sequence"/>
</dbReference>
<organism evidence="2 3">
    <name type="scientific">Pseudonocardia alni</name>
    <name type="common">Amycolata alni</name>
    <dbReference type="NCBI Taxonomy" id="33907"/>
    <lineage>
        <taxon>Bacteria</taxon>
        <taxon>Bacillati</taxon>
        <taxon>Actinomycetota</taxon>
        <taxon>Actinomycetes</taxon>
        <taxon>Pseudonocardiales</taxon>
        <taxon>Pseudonocardiaceae</taxon>
        <taxon>Pseudonocardia</taxon>
    </lineage>
</organism>
<sequence length="399" mass="41587">MNDYAPHRDRCAVAGIGETAYTKASGTSDLGLAVTACEAALADAGIPASEVDGIVRNDFDTVTHNELADALGIPNLTYWGLNGAGGSAAPAQIAQAVAAIESGQASTVLVFRALNGRSGGDRYGQSRRPVDGPAEVGGGSTYDEYFLPYGLAAAGQAYAMVARRHMIEYGTTFEQLGHIALTCRERANANPRAQMHHKPMTRTDYDAARTISDPLRLFDYCLETDGACALVVTSAERARDARHGGVLIRAVAMGSGPSPRGGVVFPALFRESYTTFPSAAVAETLWTRAGLGPRDVDVAQFYDCFTITALVQFEDYGFCAKGEGGPFAASGAIGSGGSLPINTGGGHLSEGYIHGLNHVVEGVRQMRGESTSQVSGGEVCLVTGGSPPASSALILRRDS</sequence>